<evidence type="ECO:0000256" key="10">
    <source>
        <dbReference type="SAM" id="MobiDB-lite"/>
    </source>
</evidence>
<evidence type="ECO:0000256" key="7">
    <source>
        <dbReference type="ARBA" id="ARBA00022691"/>
    </source>
</evidence>
<evidence type="ECO:0000256" key="4">
    <source>
        <dbReference type="ARBA" id="ARBA00017497"/>
    </source>
</evidence>
<dbReference type="PANTHER" id="PTHR13600:SF21">
    <property type="entry name" value="LEUCINE CARBOXYL METHYLTRANSFERASE 1"/>
    <property type="match status" value="1"/>
</dbReference>
<evidence type="ECO:0000256" key="1">
    <source>
        <dbReference type="ARBA" id="ARBA00000724"/>
    </source>
</evidence>
<evidence type="ECO:0000256" key="8">
    <source>
        <dbReference type="PIRNR" id="PIRNR016305"/>
    </source>
</evidence>
<dbReference type="InterPro" id="IPR016651">
    <property type="entry name" value="LCMT1"/>
</dbReference>
<dbReference type="AlphaFoldDB" id="A0A8E2JEX6"/>
<feature type="binding site" evidence="9">
    <location>
        <begin position="202"/>
        <end position="203"/>
    </location>
    <ligand>
        <name>S-adenosyl-L-methionine</name>
        <dbReference type="ChEBI" id="CHEBI:59789"/>
    </ligand>
</feature>
<gene>
    <name evidence="11" type="ORF">K432DRAFT_298568</name>
</gene>
<dbReference type="Proteomes" id="UP000250266">
    <property type="component" value="Unassembled WGS sequence"/>
</dbReference>
<feature type="binding site" evidence="9">
    <location>
        <position position="229"/>
    </location>
    <ligand>
        <name>S-adenosyl-L-methionine</name>
        <dbReference type="ChEBI" id="CHEBI:59789"/>
    </ligand>
</feature>
<evidence type="ECO:0000256" key="5">
    <source>
        <dbReference type="ARBA" id="ARBA00022603"/>
    </source>
</evidence>
<dbReference type="GO" id="GO:0032259">
    <property type="term" value="P:methylation"/>
    <property type="evidence" value="ECO:0007669"/>
    <property type="project" value="UniProtKB-KW"/>
</dbReference>
<feature type="binding site" evidence="9">
    <location>
        <position position="122"/>
    </location>
    <ligand>
        <name>S-adenosyl-L-methionine</name>
        <dbReference type="ChEBI" id="CHEBI:59789"/>
    </ligand>
</feature>
<keyword evidence="5 8" id="KW-0489">Methyltransferase</keyword>
<feature type="binding site" evidence="9">
    <location>
        <position position="96"/>
    </location>
    <ligand>
        <name>S-adenosyl-L-methionine</name>
        <dbReference type="ChEBI" id="CHEBI:59789"/>
    </ligand>
</feature>
<comment type="catalytic activity">
    <reaction evidence="1 8">
        <text>[phosphatase 2A protein]-C-terminal L-leucine + S-adenosyl-L-methionine = [phosphatase 2A protein]-C-terminal L-leucine methyl ester + S-adenosyl-L-homocysteine</text>
        <dbReference type="Rhea" id="RHEA:48544"/>
        <dbReference type="Rhea" id="RHEA-COMP:12134"/>
        <dbReference type="Rhea" id="RHEA-COMP:12135"/>
        <dbReference type="ChEBI" id="CHEBI:57856"/>
        <dbReference type="ChEBI" id="CHEBI:59789"/>
        <dbReference type="ChEBI" id="CHEBI:90516"/>
        <dbReference type="ChEBI" id="CHEBI:90517"/>
        <dbReference type="EC" id="2.1.1.233"/>
    </reaction>
</comment>
<name>A0A8E2JEX6_9PEZI</name>
<dbReference type="EMBL" id="KV744977">
    <property type="protein sequence ID" value="OCK80024.1"/>
    <property type="molecule type" value="Genomic_DNA"/>
</dbReference>
<evidence type="ECO:0000313" key="11">
    <source>
        <dbReference type="EMBL" id="OCK80024.1"/>
    </source>
</evidence>
<dbReference type="OrthoDB" id="203237at2759"/>
<organism evidence="11 12">
    <name type="scientific">Lepidopterella palustris CBS 459.81</name>
    <dbReference type="NCBI Taxonomy" id="1314670"/>
    <lineage>
        <taxon>Eukaryota</taxon>
        <taxon>Fungi</taxon>
        <taxon>Dikarya</taxon>
        <taxon>Ascomycota</taxon>
        <taxon>Pezizomycotina</taxon>
        <taxon>Dothideomycetes</taxon>
        <taxon>Pleosporomycetidae</taxon>
        <taxon>Mytilinidiales</taxon>
        <taxon>Argynnaceae</taxon>
        <taxon>Lepidopterella</taxon>
    </lineage>
</organism>
<evidence type="ECO:0000256" key="6">
    <source>
        <dbReference type="ARBA" id="ARBA00022679"/>
    </source>
</evidence>
<keyword evidence="6 8" id="KW-0808">Transferase</keyword>
<feature type="region of interest" description="Disordered" evidence="10">
    <location>
        <begin position="1"/>
        <end position="40"/>
    </location>
</feature>
<keyword evidence="12" id="KW-1185">Reference proteome</keyword>
<dbReference type="SUPFAM" id="SSF53335">
    <property type="entry name" value="S-adenosyl-L-methionine-dependent methyltransferases"/>
    <property type="match status" value="1"/>
</dbReference>
<comment type="similarity">
    <text evidence="2 8">Belongs to the methyltransferase superfamily. LCMT family.</text>
</comment>
<reference evidence="11 12" key="1">
    <citation type="journal article" date="2016" name="Nat. Commun.">
        <title>Ectomycorrhizal ecology is imprinted in the genome of the dominant symbiotic fungus Cenococcum geophilum.</title>
        <authorList>
            <consortium name="DOE Joint Genome Institute"/>
            <person name="Peter M."/>
            <person name="Kohler A."/>
            <person name="Ohm R.A."/>
            <person name="Kuo A."/>
            <person name="Krutzmann J."/>
            <person name="Morin E."/>
            <person name="Arend M."/>
            <person name="Barry K.W."/>
            <person name="Binder M."/>
            <person name="Choi C."/>
            <person name="Clum A."/>
            <person name="Copeland A."/>
            <person name="Grisel N."/>
            <person name="Haridas S."/>
            <person name="Kipfer T."/>
            <person name="LaButti K."/>
            <person name="Lindquist E."/>
            <person name="Lipzen A."/>
            <person name="Maire R."/>
            <person name="Meier B."/>
            <person name="Mihaltcheva S."/>
            <person name="Molinier V."/>
            <person name="Murat C."/>
            <person name="Poggeler S."/>
            <person name="Quandt C.A."/>
            <person name="Sperisen C."/>
            <person name="Tritt A."/>
            <person name="Tisserant E."/>
            <person name="Crous P.W."/>
            <person name="Henrissat B."/>
            <person name="Nehls U."/>
            <person name="Egli S."/>
            <person name="Spatafora J.W."/>
            <person name="Grigoriev I.V."/>
            <person name="Martin F.M."/>
        </authorList>
    </citation>
    <scope>NUCLEOTIDE SEQUENCE [LARGE SCALE GENOMIC DNA]</scope>
    <source>
        <strain evidence="11 12">CBS 459.81</strain>
    </source>
</reference>
<sequence length="382" mass="42042">MSTSEIPNLKSLLSSRRGGGFQSRRGRGHNNPGASTENIEAVKDSVVQSTDHDAATSRLSCVELGYLDDPFAAAFVTPGEPMSRRLPLLNRGTYVRTTAIDHLIEKFLSTSPSSPKQIISLGAGTDTRFFRILSRHGASINLVYHEFDFPAITSSKVGAIERSPTLSSLLTTTTNPTNAIRLEISDDKTRLTSERYNIHPIDLRSLVDTNTPTTFPNLSKTTPTILLSECCLTYLPSATATSILHTLVTTILPPPTPCSLILYEPINPHDAFGRTMISNLASRNIYLPTLTTYPTISSQRRRLKDAGFEGGQRAADTGFIWKEWVGEREKERVGALEMLDEFEELELLLGHYCVVWGWRDGGPDGAFTRAWEGIEEQVGDGA</sequence>
<dbReference type="PANTHER" id="PTHR13600">
    <property type="entry name" value="LEUCINE CARBOXYL METHYLTRANSFERASE"/>
    <property type="match status" value="1"/>
</dbReference>
<evidence type="ECO:0000256" key="9">
    <source>
        <dbReference type="PIRSR" id="PIRSR016305-1"/>
    </source>
</evidence>
<evidence type="ECO:0000256" key="3">
    <source>
        <dbReference type="ARBA" id="ARBA00012834"/>
    </source>
</evidence>
<accession>A0A8E2JEX6</accession>
<dbReference type="EC" id="2.1.1.233" evidence="3 8"/>
<comment type="function">
    <text evidence="8">Methylates the carboxyl group of the C-terminal leucine residue of protein phosphatase 2A catalytic subunits to form alpha-leucine ester residues.</text>
</comment>
<protein>
    <recommendedName>
        <fullName evidence="4 8">Leucine carboxyl methyltransferase 1</fullName>
        <ecNumber evidence="3 8">2.1.1.233</ecNumber>
    </recommendedName>
</protein>
<dbReference type="Gene3D" id="3.40.50.150">
    <property type="entry name" value="Vaccinia Virus protein VP39"/>
    <property type="match status" value="1"/>
</dbReference>
<dbReference type="InterPro" id="IPR029063">
    <property type="entry name" value="SAM-dependent_MTases_sf"/>
</dbReference>
<keyword evidence="7 8" id="KW-0949">S-adenosyl-L-methionine</keyword>
<evidence type="ECO:0000256" key="2">
    <source>
        <dbReference type="ARBA" id="ARBA00010703"/>
    </source>
</evidence>
<dbReference type="PIRSF" id="PIRSF016305">
    <property type="entry name" value="LCM_mtfrase"/>
    <property type="match status" value="1"/>
</dbReference>
<evidence type="ECO:0000313" key="12">
    <source>
        <dbReference type="Proteomes" id="UP000250266"/>
    </source>
</evidence>
<dbReference type="Pfam" id="PF04072">
    <property type="entry name" value="LCM"/>
    <property type="match status" value="1"/>
</dbReference>
<dbReference type="InterPro" id="IPR007213">
    <property type="entry name" value="Ppm1/Ppm2/Tcmp"/>
</dbReference>
<proteinExistence type="inferred from homology"/>
<dbReference type="GO" id="GO:0018423">
    <property type="term" value="F:protein C-terminal leucine carboxyl O-methyltransferase activity"/>
    <property type="evidence" value="ECO:0007669"/>
    <property type="project" value="UniProtKB-EC"/>
</dbReference>